<comment type="caution">
    <text evidence="1">The sequence shown here is derived from an EMBL/GenBank/DDBJ whole genome shotgun (WGS) entry which is preliminary data.</text>
</comment>
<evidence type="ECO:0008006" key="3">
    <source>
        <dbReference type="Google" id="ProtNLM"/>
    </source>
</evidence>
<evidence type="ECO:0000313" key="2">
    <source>
        <dbReference type="Proteomes" id="UP000637980"/>
    </source>
</evidence>
<name>A0ABQ3EHR7_9HYPH</name>
<proteinExistence type="predicted"/>
<reference evidence="2" key="1">
    <citation type="journal article" date="2019" name="Int. J. Syst. Evol. Microbiol.">
        <title>The Global Catalogue of Microorganisms (GCM) 10K type strain sequencing project: providing services to taxonomists for standard genome sequencing and annotation.</title>
        <authorList>
            <consortium name="The Broad Institute Genomics Platform"/>
            <consortium name="The Broad Institute Genome Sequencing Center for Infectious Disease"/>
            <person name="Wu L."/>
            <person name="Ma J."/>
        </authorList>
    </citation>
    <scope>NUCLEOTIDE SEQUENCE [LARGE SCALE GENOMIC DNA]</scope>
    <source>
        <strain evidence="2">KCTC 12861</strain>
    </source>
</reference>
<evidence type="ECO:0000313" key="1">
    <source>
        <dbReference type="EMBL" id="GHB40353.1"/>
    </source>
</evidence>
<keyword evidence="2" id="KW-1185">Reference proteome</keyword>
<dbReference type="EMBL" id="BMXE01000006">
    <property type="protein sequence ID" value="GHB40353.1"/>
    <property type="molecule type" value="Genomic_DNA"/>
</dbReference>
<dbReference type="Proteomes" id="UP000637980">
    <property type="component" value="Unassembled WGS sequence"/>
</dbReference>
<accession>A0ABQ3EHR7</accession>
<sequence length="271" mass="31407">MLIQQKIKDAIRRAPVSAEPFHEHDDCIRIAYEWLDAQKKLKNTTSGFRPLKHIIEEWGGRYVSQADVEVAAWLHPKIKGTYPYYNISARLILPSEHRLNDISEAFSQPNYRECFEAAEHYALSEQSIEGVTAKPMNDWEKSYALVLFNAAAFEAARVWTVEEPHLPADVVQSIRNLEPLNRVDRRDIRGGYVGPVQWKPDKSDFENCLRYFMAIRHNLIHGNKAMWPETSDRRNDLLEWAKSFVEAIYAGDNDYAQAARSAKERLNIENF</sequence>
<organism evidence="1 2">
    <name type="scientific">Pseudovibrio japonicus</name>
    <dbReference type="NCBI Taxonomy" id="366534"/>
    <lineage>
        <taxon>Bacteria</taxon>
        <taxon>Pseudomonadati</taxon>
        <taxon>Pseudomonadota</taxon>
        <taxon>Alphaproteobacteria</taxon>
        <taxon>Hyphomicrobiales</taxon>
        <taxon>Stappiaceae</taxon>
        <taxon>Pseudovibrio</taxon>
    </lineage>
</organism>
<protein>
    <recommendedName>
        <fullName evidence="3">Apea-like HEPN domain-containing protein</fullName>
    </recommendedName>
</protein>
<gene>
    <name evidence="1" type="ORF">GCM10007094_32100</name>
</gene>
<dbReference type="RefSeq" id="WP_189437816.1">
    <property type="nucleotide sequence ID" value="NZ_BMXE01000006.1"/>
</dbReference>